<organism evidence="3 4">
    <name type="scientific">Alicyclobacillus fastidiosus</name>
    <dbReference type="NCBI Taxonomy" id="392011"/>
    <lineage>
        <taxon>Bacteria</taxon>
        <taxon>Bacillati</taxon>
        <taxon>Bacillota</taxon>
        <taxon>Bacilli</taxon>
        <taxon>Bacillales</taxon>
        <taxon>Alicyclobacillaceae</taxon>
        <taxon>Alicyclobacillus</taxon>
    </lineage>
</organism>
<evidence type="ECO:0000256" key="1">
    <source>
        <dbReference type="ARBA" id="ARBA00006817"/>
    </source>
</evidence>
<dbReference type="RefSeq" id="WP_275473531.1">
    <property type="nucleotide sequence ID" value="NZ_CP162940.1"/>
</dbReference>
<gene>
    <name evidence="3" type="ORF">KKP3000_003868</name>
</gene>
<dbReference type="InterPro" id="IPR013538">
    <property type="entry name" value="ASHA1/2-like_C"/>
</dbReference>
<proteinExistence type="inferred from homology"/>
<protein>
    <submittedName>
        <fullName evidence="3">SRPBCC domain-containing protein</fullName>
    </submittedName>
</protein>
<dbReference type="Proteomes" id="UP001579974">
    <property type="component" value="Unassembled WGS sequence"/>
</dbReference>
<dbReference type="InterPro" id="IPR023393">
    <property type="entry name" value="START-like_dom_sf"/>
</dbReference>
<comment type="similarity">
    <text evidence="1">Belongs to the AHA1 family.</text>
</comment>
<feature type="domain" description="Activator of Hsp90 ATPase homologue 1/2-like C-terminal" evidence="2">
    <location>
        <begin position="19"/>
        <end position="140"/>
    </location>
</feature>
<reference evidence="3 4" key="1">
    <citation type="journal article" date="2024" name="Int. J. Mol. Sci.">
        <title>Exploration of Alicyclobacillus spp. Genome in Search of Antibiotic Resistance.</title>
        <authorList>
            <person name="Bucka-Kolendo J."/>
            <person name="Kiousi D.E."/>
            <person name="Dekowska A."/>
            <person name="Mikolajczuk-Szczyrba A."/>
            <person name="Karadedos D.M."/>
            <person name="Michael P."/>
            <person name="Galanis A."/>
            <person name="Sokolowska B."/>
        </authorList>
    </citation>
    <scope>NUCLEOTIDE SEQUENCE [LARGE SCALE GENOMIC DNA]</scope>
    <source>
        <strain evidence="3 4">KKP 3000</strain>
    </source>
</reference>
<accession>A0ABV5AE03</accession>
<evidence type="ECO:0000259" key="2">
    <source>
        <dbReference type="Pfam" id="PF08327"/>
    </source>
</evidence>
<dbReference type="SUPFAM" id="SSF55961">
    <property type="entry name" value="Bet v1-like"/>
    <property type="match status" value="1"/>
</dbReference>
<keyword evidence="4" id="KW-1185">Reference proteome</keyword>
<evidence type="ECO:0000313" key="3">
    <source>
        <dbReference type="EMBL" id="MFB5190422.1"/>
    </source>
</evidence>
<dbReference type="Pfam" id="PF08327">
    <property type="entry name" value="AHSA1"/>
    <property type="match status" value="1"/>
</dbReference>
<dbReference type="Gene3D" id="3.30.530.20">
    <property type="match status" value="1"/>
</dbReference>
<dbReference type="EMBL" id="JBDXSU010000005">
    <property type="protein sequence ID" value="MFB5190422.1"/>
    <property type="molecule type" value="Genomic_DNA"/>
</dbReference>
<name>A0ABV5AE03_9BACL</name>
<sequence>MSEHTSSALPDIRKVIVLNAPIDKVWAAVATSEGIAAWFMPNTFQPLEDYQFTLDAGPYGIVPCQVTDLNPPHLLRFDWGKDWQLSFELKPMGEKTELTLTHSGWDANTVTEFDQPHTVIRGHMEQGWEKLQYALRDYVEA</sequence>
<dbReference type="CDD" id="cd07814">
    <property type="entry name" value="SRPBCC_CalC_Aha1-like"/>
    <property type="match status" value="1"/>
</dbReference>
<comment type="caution">
    <text evidence="3">The sequence shown here is derived from an EMBL/GenBank/DDBJ whole genome shotgun (WGS) entry which is preliminary data.</text>
</comment>
<evidence type="ECO:0000313" key="4">
    <source>
        <dbReference type="Proteomes" id="UP001579974"/>
    </source>
</evidence>